<evidence type="ECO:0000313" key="10">
    <source>
        <dbReference type="EMBL" id="OEV09488.1"/>
    </source>
</evidence>
<feature type="region of interest" description="Disordered" evidence="8">
    <location>
        <begin position="1"/>
        <end position="26"/>
    </location>
</feature>
<evidence type="ECO:0000256" key="9">
    <source>
        <dbReference type="SAM" id="Phobius"/>
    </source>
</evidence>
<proteinExistence type="inferred from homology"/>
<evidence type="ECO:0000256" key="8">
    <source>
        <dbReference type="SAM" id="MobiDB-lite"/>
    </source>
</evidence>
<evidence type="ECO:0000256" key="2">
    <source>
        <dbReference type="ARBA" id="ARBA00007935"/>
    </source>
</evidence>
<comment type="similarity">
    <text evidence="2">Belongs to the binding-protein-dependent transport system permease family. FecCD subfamily.</text>
</comment>
<accession>A0A1E7KZW2</accession>
<keyword evidence="3" id="KW-0813">Transport</keyword>
<organism evidence="10 11">
    <name type="scientific">Streptomyces nanshensis</name>
    <dbReference type="NCBI Taxonomy" id="518642"/>
    <lineage>
        <taxon>Bacteria</taxon>
        <taxon>Bacillati</taxon>
        <taxon>Actinomycetota</taxon>
        <taxon>Actinomycetes</taxon>
        <taxon>Kitasatosporales</taxon>
        <taxon>Streptomycetaceae</taxon>
        <taxon>Streptomyces</taxon>
    </lineage>
</organism>
<keyword evidence="4" id="KW-1003">Cell membrane</keyword>
<keyword evidence="5 9" id="KW-0812">Transmembrane</keyword>
<dbReference type="InterPro" id="IPR000522">
    <property type="entry name" value="ABC_transptr_permease_BtuC"/>
</dbReference>
<dbReference type="SUPFAM" id="SSF81345">
    <property type="entry name" value="ABC transporter involved in vitamin B12 uptake, BtuC"/>
    <property type="match status" value="1"/>
</dbReference>
<dbReference type="Pfam" id="PF01032">
    <property type="entry name" value="FecCD"/>
    <property type="match status" value="1"/>
</dbReference>
<feature type="transmembrane region" description="Helical" evidence="9">
    <location>
        <begin position="42"/>
        <end position="62"/>
    </location>
</feature>
<comment type="subcellular location">
    <subcellularLocation>
        <location evidence="1">Cell membrane</location>
        <topology evidence="1">Multi-pass membrane protein</topology>
    </subcellularLocation>
</comment>
<dbReference type="PANTHER" id="PTHR30472:SF24">
    <property type="entry name" value="FERRIC ENTEROBACTIN TRANSPORT SYSTEM PERMEASE PROTEIN FEPG"/>
    <property type="match status" value="1"/>
</dbReference>
<dbReference type="CDD" id="cd06550">
    <property type="entry name" value="TM_ABC_iron-siderophores_like"/>
    <property type="match status" value="1"/>
</dbReference>
<dbReference type="PANTHER" id="PTHR30472">
    <property type="entry name" value="FERRIC ENTEROBACTIN TRANSPORT SYSTEM PERMEASE PROTEIN"/>
    <property type="match status" value="1"/>
</dbReference>
<keyword evidence="11" id="KW-1185">Reference proteome</keyword>
<sequence>MAAPEADSGPRKGSSAPSGGGDPGLRRGVRLGPGAVVLRPRALAVALATAAAVLALVAAALFTGDVSLPNGRVLAALAGDGTRIEHLLVVEHRLARALSGVLVGAALGCAGALTQSVTRNPIASPDILGVTAGASLFAVLLVTRPQLASRTGDQAAAELLASAAVSGGLLTAVCILLLSWRGGLDGMRIVLVGLSFHALALAGVSWLLTRAELEEAQVATRWLTGSLAGVRMSDVTLLGPLVLCALATCAVLARDLDALRLGRETAPTLGTSPVRTEAVALLVAVLLVSVATAVAGPVAFVAFVAPQAAMRAFGTAGPPPLAGALTGALLVLGADTAAQRLPVELPVGVPTAVLGAPFLLFLLNRHRRRTSV</sequence>
<dbReference type="GO" id="GO:0033214">
    <property type="term" value="P:siderophore-iron import into cell"/>
    <property type="evidence" value="ECO:0007669"/>
    <property type="project" value="TreeGrafter"/>
</dbReference>
<dbReference type="PATRIC" id="fig|518642.10.peg.5339"/>
<evidence type="ECO:0000256" key="7">
    <source>
        <dbReference type="ARBA" id="ARBA00023136"/>
    </source>
</evidence>
<feature type="transmembrane region" description="Helical" evidence="9">
    <location>
        <begin position="312"/>
        <end position="333"/>
    </location>
</feature>
<reference evidence="10 11" key="1">
    <citation type="journal article" date="2016" name="Front. Microbiol.">
        <title>Comparative Genomics Analysis of Streptomyces Species Reveals Their Adaptation to the Marine Environment and Their Diversity at the Genomic Level.</title>
        <authorList>
            <person name="Tian X."/>
            <person name="Zhang Z."/>
            <person name="Yang T."/>
            <person name="Chen M."/>
            <person name="Li J."/>
            <person name="Chen F."/>
            <person name="Yang J."/>
            <person name="Li W."/>
            <person name="Zhang B."/>
            <person name="Zhang Z."/>
            <person name="Wu J."/>
            <person name="Zhang C."/>
            <person name="Long L."/>
            <person name="Xiao J."/>
        </authorList>
    </citation>
    <scope>NUCLEOTIDE SEQUENCE [LARGE SCALE GENOMIC DNA]</scope>
    <source>
        <strain evidence="10 11">SCSIO 10429</strain>
    </source>
</reference>
<dbReference type="Gene3D" id="1.10.3470.10">
    <property type="entry name" value="ABC transporter involved in vitamin B12 uptake, BtuC"/>
    <property type="match status" value="1"/>
</dbReference>
<evidence type="ECO:0000256" key="5">
    <source>
        <dbReference type="ARBA" id="ARBA00022692"/>
    </source>
</evidence>
<dbReference type="GO" id="GO:0005886">
    <property type="term" value="C:plasma membrane"/>
    <property type="evidence" value="ECO:0007669"/>
    <property type="project" value="UniProtKB-SubCell"/>
</dbReference>
<feature type="transmembrane region" description="Helical" evidence="9">
    <location>
        <begin position="159"/>
        <end position="180"/>
    </location>
</feature>
<evidence type="ECO:0000256" key="6">
    <source>
        <dbReference type="ARBA" id="ARBA00022989"/>
    </source>
</evidence>
<name>A0A1E7KZW2_9ACTN</name>
<evidence type="ECO:0000256" key="4">
    <source>
        <dbReference type="ARBA" id="ARBA00022475"/>
    </source>
</evidence>
<evidence type="ECO:0000256" key="1">
    <source>
        <dbReference type="ARBA" id="ARBA00004651"/>
    </source>
</evidence>
<evidence type="ECO:0000256" key="3">
    <source>
        <dbReference type="ARBA" id="ARBA00022448"/>
    </source>
</evidence>
<keyword evidence="6 9" id="KW-1133">Transmembrane helix</keyword>
<feature type="transmembrane region" description="Helical" evidence="9">
    <location>
        <begin position="127"/>
        <end position="147"/>
    </location>
</feature>
<comment type="caution">
    <text evidence="10">The sequence shown here is derived from an EMBL/GenBank/DDBJ whole genome shotgun (WGS) entry which is preliminary data.</text>
</comment>
<dbReference type="Proteomes" id="UP000176005">
    <property type="component" value="Unassembled WGS sequence"/>
</dbReference>
<dbReference type="InterPro" id="IPR037294">
    <property type="entry name" value="ABC_BtuC-like"/>
</dbReference>
<dbReference type="EMBL" id="LJGW01000368">
    <property type="protein sequence ID" value="OEV09488.1"/>
    <property type="molecule type" value="Genomic_DNA"/>
</dbReference>
<dbReference type="GO" id="GO:0022857">
    <property type="term" value="F:transmembrane transporter activity"/>
    <property type="evidence" value="ECO:0007669"/>
    <property type="project" value="InterPro"/>
</dbReference>
<feature type="transmembrane region" description="Helical" evidence="9">
    <location>
        <begin position="345"/>
        <end position="363"/>
    </location>
</feature>
<feature type="transmembrane region" description="Helical" evidence="9">
    <location>
        <begin position="186"/>
        <end position="208"/>
    </location>
</feature>
<gene>
    <name evidence="10" type="ORF">AN218_21775</name>
</gene>
<feature type="transmembrane region" description="Helical" evidence="9">
    <location>
        <begin position="278"/>
        <end position="305"/>
    </location>
</feature>
<evidence type="ECO:0000313" key="11">
    <source>
        <dbReference type="Proteomes" id="UP000176005"/>
    </source>
</evidence>
<protein>
    <recommendedName>
        <fullName evidence="12">Iron ABC transporter</fullName>
    </recommendedName>
</protein>
<dbReference type="AlphaFoldDB" id="A0A1E7KZW2"/>
<feature type="transmembrane region" description="Helical" evidence="9">
    <location>
        <begin position="94"/>
        <end position="115"/>
    </location>
</feature>
<evidence type="ECO:0008006" key="12">
    <source>
        <dbReference type="Google" id="ProtNLM"/>
    </source>
</evidence>
<feature type="transmembrane region" description="Helical" evidence="9">
    <location>
        <begin position="235"/>
        <end position="253"/>
    </location>
</feature>
<keyword evidence="7 9" id="KW-0472">Membrane</keyword>